<evidence type="ECO:0000256" key="5">
    <source>
        <dbReference type="ARBA" id="ARBA00022448"/>
    </source>
</evidence>
<evidence type="ECO:0000256" key="10">
    <source>
        <dbReference type="ARBA" id="ARBA00023002"/>
    </source>
</evidence>
<dbReference type="AlphaFoldDB" id="A0A2G1QSZ8"/>
<evidence type="ECO:0000256" key="6">
    <source>
        <dbReference type="ARBA" id="ARBA00022475"/>
    </source>
</evidence>
<dbReference type="GO" id="GO:0015990">
    <property type="term" value="P:electron transport coupled proton transport"/>
    <property type="evidence" value="ECO:0007669"/>
    <property type="project" value="InterPro"/>
</dbReference>
<evidence type="ECO:0000256" key="4">
    <source>
        <dbReference type="ARBA" id="ARBA00014689"/>
    </source>
</evidence>
<evidence type="ECO:0000256" key="3">
    <source>
        <dbReference type="ARBA" id="ARBA00011700"/>
    </source>
</evidence>
<evidence type="ECO:0000256" key="15">
    <source>
        <dbReference type="ARBA" id="ARBA00031887"/>
    </source>
</evidence>
<evidence type="ECO:0000256" key="7">
    <source>
        <dbReference type="ARBA" id="ARBA00022692"/>
    </source>
</evidence>
<evidence type="ECO:0000256" key="17">
    <source>
        <dbReference type="SAM" id="Phobius"/>
    </source>
</evidence>
<keyword evidence="11 17" id="KW-0472">Membrane</keyword>
<keyword evidence="7 17" id="KW-0812">Transmembrane</keyword>
<name>A0A2G1QSZ8_9HYPH</name>
<evidence type="ECO:0000256" key="13">
    <source>
        <dbReference type="ARBA" id="ARBA00030071"/>
    </source>
</evidence>
<dbReference type="PANTHER" id="PTHR36835">
    <property type="entry name" value="CYTOCHROME BO(3) UBIQUINOL OXIDASE SUBUNIT 4"/>
    <property type="match status" value="1"/>
</dbReference>
<reference evidence="18 19" key="1">
    <citation type="submission" date="2017-10" db="EMBL/GenBank/DDBJ databases">
        <title>Sedimentibacterium mangrovi gen. nov., sp. nov., a novel member of family Phyllobacteriacea isolated from mangrove sediment.</title>
        <authorList>
            <person name="Liao H."/>
            <person name="Tian Y."/>
        </authorList>
    </citation>
    <scope>NUCLEOTIDE SEQUENCE [LARGE SCALE GENOMIC DNA]</scope>
    <source>
        <strain evidence="18 19">X9-2-2</strain>
    </source>
</reference>
<accession>A0A2G1QSZ8</accession>
<organism evidence="18 19">
    <name type="scientific">Zhengella mangrovi</name>
    <dbReference type="NCBI Taxonomy" id="1982044"/>
    <lineage>
        <taxon>Bacteria</taxon>
        <taxon>Pseudomonadati</taxon>
        <taxon>Pseudomonadota</taxon>
        <taxon>Alphaproteobacteria</taxon>
        <taxon>Hyphomicrobiales</taxon>
        <taxon>Notoacmeibacteraceae</taxon>
        <taxon>Zhengella</taxon>
    </lineage>
</organism>
<comment type="similarity">
    <text evidence="2">Belongs to the cytochrome c oxidase bacterial subunit 4 family.</text>
</comment>
<feature type="transmembrane region" description="Helical" evidence="17">
    <location>
        <begin position="27"/>
        <end position="50"/>
    </location>
</feature>
<feature type="transmembrane region" description="Helical" evidence="17">
    <location>
        <begin position="56"/>
        <end position="75"/>
    </location>
</feature>
<dbReference type="PANTHER" id="PTHR36835:SF1">
    <property type="entry name" value="CYTOCHROME BO(3) UBIQUINOL OXIDASE SUBUNIT 4"/>
    <property type="match status" value="1"/>
</dbReference>
<comment type="function">
    <text evidence="12">Cytochrome bo(3) ubiquinol terminal oxidase is the component of the aerobic respiratory chain of E.coli that predominates when cells are grown at high aeration. Has proton pump activity across the membrane in addition to electron transfer, pumping 2 protons/electron.</text>
</comment>
<proteinExistence type="inferred from homology"/>
<comment type="subcellular location">
    <subcellularLocation>
        <location evidence="1">Cell membrane</location>
        <topology evidence="1">Multi-pass membrane protein</topology>
    </subcellularLocation>
</comment>
<gene>
    <name evidence="18" type="primary">cyoD</name>
    <name evidence="18" type="ORF">CSC94_01305</name>
</gene>
<dbReference type="InterPro" id="IPR005171">
    <property type="entry name" value="Cyt_c_oxidase_su4_prok"/>
</dbReference>
<keyword evidence="19" id="KW-1185">Reference proteome</keyword>
<dbReference type="GO" id="GO:0015078">
    <property type="term" value="F:proton transmembrane transporter activity"/>
    <property type="evidence" value="ECO:0007669"/>
    <property type="project" value="TreeGrafter"/>
</dbReference>
<keyword evidence="9 17" id="KW-1133">Transmembrane helix</keyword>
<dbReference type="InterPro" id="IPR014210">
    <property type="entry name" value="Cyt_o_ubiqinol_oxidase_su4"/>
</dbReference>
<keyword evidence="8" id="KW-0249">Electron transport</keyword>
<dbReference type="OrthoDB" id="2375888at2"/>
<evidence type="ECO:0000256" key="16">
    <source>
        <dbReference type="ARBA" id="ARBA00032185"/>
    </source>
</evidence>
<dbReference type="GO" id="GO:0005886">
    <property type="term" value="C:plasma membrane"/>
    <property type="evidence" value="ECO:0007669"/>
    <property type="project" value="UniProtKB-SubCell"/>
</dbReference>
<protein>
    <recommendedName>
        <fullName evidence="4">Cytochrome bo(3) ubiquinol oxidase subunit 4</fullName>
    </recommendedName>
    <alternativeName>
        <fullName evidence="16">Cytochrome o ubiquinol oxidase subunit 4</fullName>
    </alternativeName>
    <alternativeName>
        <fullName evidence="13">Oxidase bo(3) subunit 4</fullName>
    </alternativeName>
    <alternativeName>
        <fullName evidence="14">Ubiquinol oxidase polypeptide IV</fullName>
    </alternativeName>
    <alternativeName>
        <fullName evidence="15">Ubiquinol oxidase subunit 4</fullName>
    </alternativeName>
</protein>
<feature type="transmembrane region" description="Helical" evidence="17">
    <location>
        <begin position="87"/>
        <end position="109"/>
    </location>
</feature>
<dbReference type="NCBIfam" id="TIGR02847">
    <property type="entry name" value="CyoD"/>
    <property type="match status" value="1"/>
</dbReference>
<evidence type="ECO:0000256" key="1">
    <source>
        <dbReference type="ARBA" id="ARBA00004651"/>
    </source>
</evidence>
<comment type="caution">
    <text evidence="18">The sequence shown here is derived from an EMBL/GenBank/DDBJ whole genome shotgun (WGS) entry which is preliminary data.</text>
</comment>
<keyword evidence="5" id="KW-0813">Transport</keyword>
<dbReference type="GO" id="GO:0009319">
    <property type="term" value="C:cytochrome o ubiquinol oxidase complex"/>
    <property type="evidence" value="ECO:0007669"/>
    <property type="project" value="TreeGrafter"/>
</dbReference>
<keyword evidence="10" id="KW-0560">Oxidoreductase</keyword>
<comment type="subunit">
    <text evidence="3">Heterooctamer of two A chains, two B chains, two C chains and two D chains.</text>
</comment>
<evidence type="ECO:0000256" key="14">
    <source>
        <dbReference type="ARBA" id="ARBA00030211"/>
    </source>
</evidence>
<evidence type="ECO:0000256" key="12">
    <source>
        <dbReference type="ARBA" id="ARBA00025694"/>
    </source>
</evidence>
<evidence type="ECO:0000256" key="11">
    <source>
        <dbReference type="ARBA" id="ARBA00023136"/>
    </source>
</evidence>
<sequence length="118" mass="13242">MSDQHVTARRPIPDSERIGRRRELRRYIAGFALSLLLTLPAFSLAAAGVLPPAQTRLAVAGLALLQIVVHFRFFLHIDLQKSHRDDLMLILFTGLIIGLMVLGTLWILFDLEGRMLSP</sequence>
<keyword evidence="6" id="KW-1003">Cell membrane</keyword>
<evidence type="ECO:0000313" key="18">
    <source>
        <dbReference type="EMBL" id="PHP68667.1"/>
    </source>
</evidence>
<dbReference type="GO" id="GO:0009486">
    <property type="term" value="F:cytochrome bo3 ubiquinol oxidase activity"/>
    <property type="evidence" value="ECO:0007669"/>
    <property type="project" value="InterPro"/>
</dbReference>
<dbReference type="RefSeq" id="WP_099302958.1">
    <property type="nucleotide sequence ID" value="NZ_PDVP01000001.1"/>
</dbReference>
<dbReference type="EMBL" id="PDVP01000001">
    <property type="protein sequence ID" value="PHP68667.1"/>
    <property type="molecule type" value="Genomic_DNA"/>
</dbReference>
<dbReference type="Proteomes" id="UP000221168">
    <property type="component" value="Unassembled WGS sequence"/>
</dbReference>
<evidence type="ECO:0000256" key="8">
    <source>
        <dbReference type="ARBA" id="ARBA00022982"/>
    </source>
</evidence>
<dbReference type="Pfam" id="PF03626">
    <property type="entry name" value="COX4_pro"/>
    <property type="match status" value="1"/>
</dbReference>
<dbReference type="GO" id="GO:0019646">
    <property type="term" value="P:aerobic electron transport chain"/>
    <property type="evidence" value="ECO:0007669"/>
    <property type="project" value="TreeGrafter"/>
</dbReference>
<dbReference type="InterPro" id="IPR050968">
    <property type="entry name" value="Cytochrome_c_oxidase_bac_sub4"/>
</dbReference>
<evidence type="ECO:0000313" key="19">
    <source>
        <dbReference type="Proteomes" id="UP000221168"/>
    </source>
</evidence>
<evidence type="ECO:0000256" key="2">
    <source>
        <dbReference type="ARBA" id="ARBA00008079"/>
    </source>
</evidence>
<evidence type="ECO:0000256" key="9">
    <source>
        <dbReference type="ARBA" id="ARBA00022989"/>
    </source>
</evidence>